<evidence type="ECO:0000256" key="3">
    <source>
        <dbReference type="ARBA" id="ARBA00022490"/>
    </source>
</evidence>
<dbReference type="InParanoid" id="K1R6P3"/>
<evidence type="ECO:0000256" key="4">
    <source>
        <dbReference type="ARBA" id="ARBA00022692"/>
    </source>
</evidence>
<sequence>MDSCVLEYVQVLQQNVAELHQMGKEWGMTEEEMSACIERVLKEDENVVVAPPPTFTLRRILRCVPVAIFFLFVTILVIACGAMVLFYVYPPAWNYVSGALKLYDYKLLRAVRLAALPLHRYFNITSEGKSAKARMRSCEGGGEIGLAKKVTFDDLRQLYRNNKDVLDTAAVFQSNVPGMKNIEDLFIDEIDEDFLYKDKTTIHWTTKNIPSSQVMRKLFPRPSFIPSESEVALDKVVFVDGHKSGHYEVTTVRFEMGYYMQLSSSRKVIVTPSRHCREVCSPMHTLMNEGDIMTYNPLVWRAVMMPNVDNMLSIGYLGSYSFAGLKQDEINPEDQPPSSHDWEKKE</sequence>
<dbReference type="EMBL" id="JH819194">
    <property type="protein sequence ID" value="EKC29621.1"/>
    <property type="molecule type" value="Genomic_DNA"/>
</dbReference>
<organism evidence="9">
    <name type="scientific">Magallana gigas</name>
    <name type="common">Pacific oyster</name>
    <name type="synonym">Crassostrea gigas</name>
    <dbReference type="NCBI Taxonomy" id="29159"/>
    <lineage>
        <taxon>Eukaryota</taxon>
        <taxon>Metazoa</taxon>
        <taxon>Spiralia</taxon>
        <taxon>Lophotrochozoa</taxon>
        <taxon>Mollusca</taxon>
        <taxon>Bivalvia</taxon>
        <taxon>Autobranchia</taxon>
        <taxon>Pteriomorphia</taxon>
        <taxon>Ostreida</taxon>
        <taxon>Ostreoidea</taxon>
        <taxon>Ostreidae</taxon>
        <taxon>Magallana</taxon>
    </lineage>
</organism>
<comment type="subcellular location">
    <subcellularLocation>
        <location evidence="2">Cytoplasm</location>
    </subcellularLocation>
    <subcellularLocation>
        <location evidence="1">Golgi apparatus membrane</location>
        <topology evidence="1">Single-pass type II membrane protein</topology>
    </subcellularLocation>
</comment>
<evidence type="ECO:0000313" key="9">
    <source>
        <dbReference type="EMBL" id="EKC29621.1"/>
    </source>
</evidence>
<keyword evidence="5" id="KW-0735">Signal-anchor</keyword>
<evidence type="ECO:0000256" key="1">
    <source>
        <dbReference type="ARBA" id="ARBA00004323"/>
    </source>
</evidence>
<evidence type="ECO:0000256" key="8">
    <source>
        <dbReference type="ARBA" id="ARBA00023136"/>
    </source>
</evidence>
<keyword evidence="6" id="KW-1133">Transmembrane helix</keyword>
<proteinExistence type="predicted"/>
<evidence type="ECO:0000256" key="6">
    <source>
        <dbReference type="ARBA" id="ARBA00022989"/>
    </source>
</evidence>
<keyword evidence="7" id="KW-0333">Golgi apparatus</keyword>
<name>K1R6P3_MAGGI</name>
<dbReference type="HOGENOM" id="CLU_783657_0_0_1"/>
<keyword evidence="3" id="KW-0963">Cytoplasm</keyword>
<dbReference type="GO" id="GO:0000139">
    <property type="term" value="C:Golgi membrane"/>
    <property type="evidence" value="ECO:0007669"/>
    <property type="project" value="UniProtKB-SubCell"/>
</dbReference>
<dbReference type="AlphaFoldDB" id="K1R6P3"/>
<evidence type="ECO:0000256" key="7">
    <source>
        <dbReference type="ARBA" id="ARBA00023034"/>
    </source>
</evidence>
<keyword evidence="8" id="KW-0472">Membrane</keyword>
<dbReference type="PANTHER" id="PTHR35259">
    <property type="entry name" value="BOMBESIN RECEPTOR-ACTIVATED PROTEIN C6ORF89"/>
    <property type="match status" value="1"/>
</dbReference>
<accession>K1R6P3</accession>
<keyword evidence="4" id="KW-0812">Transmembrane</keyword>
<evidence type="ECO:0000256" key="5">
    <source>
        <dbReference type="ARBA" id="ARBA00022968"/>
    </source>
</evidence>
<dbReference type="PANTHER" id="PTHR35259:SF1">
    <property type="entry name" value="BOMBESIN RECEPTOR-ACTIVATED PROTEIN C6ORF89"/>
    <property type="match status" value="1"/>
</dbReference>
<gene>
    <name evidence="9" type="ORF">CGI_10027409</name>
</gene>
<protein>
    <submittedName>
        <fullName evidence="9">Uncharacterized protein</fullName>
    </submittedName>
</protein>
<reference evidence="9" key="1">
    <citation type="journal article" date="2012" name="Nature">
        <title>The oyster genome reveals stress adaptation and complexity of shell formation.</title>
        <authorList>
            <person name="Zhang G."/>
            <person name="Fang X."/>
            <person name="Guo X."/>
            <person name="Li L."/>
            <person name="Luo R."/>
            <person name="Xu F."/>
            <person name="Yang P."/>
            <person name="Zhang L."/>
            <person name="Wang X."/>
            <person name="Qi H."/>
            <person name="Xiong Z."/>
            <person name="Que H."/>
            <person name="Xie Y."/>
            <person name="Holland P.W."/>
            <person name="Paps J."/>
            <person name="Zhu Y."/>
            <person name="Wu F."/>
            <person name="Chen Y."/>
            <person name="Wang J."/>
            <person name="Peng C."/>
            <person name="Meng J."/>
            <person name="Yang L."/>
            <person name="Liu J."/>
            <person name="Wen B."/>
            <person name="Zhang N."/>
            <person name="Huang Z."/>
            <person name="Zhu Q."/>
            <person name="Feng Y."/>
            <person name="Mount A."/>
            <person name="Hedgecock D."/>
            <person name="Xu Z."/>
            <person name="Liu Y."/>
            <person name="Domazet-Loso T."/>
            <person name="Du Y."/>
            <person name="Sun X."/>
            <person name="Zhang S."/>
            <person name="Liu B."/>
            <person name="Cheng P."/>
            <person name="Jiang X."/>
            <person name="Li J."/>
            <person name="Fan D."/>
            <person name="Wang W."/>
            <person name="Fu W."/>
            <person name="Wang T."/>
            <person name="Wang B."/>
            <person name="Zhang J."/>
            <person name="Peng Z."/>
            <person name="Li Y."/>
            <person name="Li N."/>
            <person name="Wang J."/>
            <person name="Chen M."/>
            <person name="He Y."/>
            <person name="Tan F."/>
            <person name="Song X."/>
            <person name="Zheng Q."/>
            <person name="Huang R."/>
            <person name="Yang H."/>
            <person name="Du X."/>
            <person name="Chen L."/>
            <person name="Yang M."/>
            <person name="Gaffney P.M."/>
            <person name="Wang S."/>
            <person name="Luo L."/>
            <person name="She Z."/>
            <person name="Ming Y."/>
            <person name="Huang W."/>
            <person name="Zhang S."/>
            <person name="Huang B."/>
            <person name="Zhang Y."/>
            <person name="Qu T."/>
            <person name="Ni P."/>
            <person name="Miao G."/>
            <person name="Wang J."/>
            <person name="Wang Q."/>
            <person name="Steinberg C.E."/>
            <person name="Wang H."/>
            <person name="Li N."/>
            <person name="Qian L."/>
            <person name="Zhang G."/>
            <person name="Li Y."/>
            <person name="Yang H."/>
            <person name="Liu X."/>
            <person name="Wang J."/>
            <person name="Yin Y."/>
            <person name="Wang J."/>
        </authorList>
    </citation>
    <scope>NUCLEOTIDE SEQUENCE [LARGE SCALE GENOMIC DNA]</scope>
    <source>
        <strain evidence="9">05x7-T-G4-1.051#20</strain>
    </source>
</reference>
<dbReference type="InterPro" id="IPR038757">
    <property type="entry name" value="BRAP"/>
</dbReference>
<dbReference type="FunCoup" id="K1R6P3">
    <property type="interactions" value="2"/>
</dbReference>
<evidence type="ECO:0000256" key="2">
    <source>
        <dbReference type="ARBA" id="ARBA00004496"/>
    </source>
</evidence>